<protein>
    <recommendedName>
        <fullName evidence="2">PH domain-containing protein</fullName>
    </recommendedName>
</protein>
<feature type="compositionally biased region" description="Low complexity" evidence="1">
    <location>
        <begin position="119"/>
        <end position="130"/>
    </location>
</feature>
<dbReference type="InterPro" id="IPR001849">
    <property type="entry name" value="PH_domain"/>
</dbReference>
<name>A0A913XQD9_EXADI</name>
<feature type="domain" description="PH" evidence="2">
    <location>
        <begin position="249"/>
        <end position="345"/>
    </location>
</feature>
<keyword evidence="4" id="KW-1185">Reference proteome</keyword>
<dbReference type="Gene3D" id="2.30.29.30">
    <property type="entry name" value="Pleckstrin-homology domain (PH domain)/Phosphotyrosine-binding domain (PTB)"/>
    <property type="match status" value="1"/>
</dbReference>
<sequence>MLFYSLRQSGAPLVQLAIEEGHDLSPWMSAIMAAAVRRSNSYRPISPLEKAFTLSQPQTLKSPYGYMKINIPSNDNEDGGSTYEVPMESFSEMFKITGYQSTPVHESEAYNPPLPPLPIDSDSSSETSSDYADGEDAVTSSKQLEQGLFDRKRQSLLDDGTDSPSDQSNHCLSFSESFVSDEAKCEKVVRKRSSKALSNASLDSGGSGSEITAKQQYTRKSSISNGPRTKRRRKQTSAESEAKFLQDPLAIHSGVLFQKRPLGVWSKRYCKLMHKQILCYRHADDIKPSLTIDLLDHDISLIDSKESKKAYGFKVSHPSLESYSFATDSRVAVERWIELLSLAATGRHDIIAPYPPYFKADSSDEQQLTKSHDSLNFDEDALESGDATDFTSHRSRIDDDTSCFAADELDEELSSDARDDSSHHKLTQRRVKSPPRRSTRHVKVGVRERALRRKDDKKTNETSSKDSSYVDQRILTSDSGGEGKLDNRV</sequence>
<dbReference type="EnsemblMetazoa" id="XM_021052371.2">
    <property type="protein sequence ID" value="XP_020908030.1"/>
    <property type="gene ID" value="LOC110246067"/>
</dbReference>
<dbReference type="AlphaFoldDB" id="A0A913XQD9"/>
<evidence type="ECO:0000313" key="3">
    <source>
        <dbReference type="EnsemblMetazoa" id="XP_020908030.1"/>
    </source>
</evidence>
<dbReference type="Pfam" id="PF00169">
    <property type="entry name" value="PH"/>
    <property type="match status" value="1"/>
</dbReference>
<accession>A0A913XQD9</accession>
<feature type="compositionally biased region" description="Polar residues" evidence="1">
    <location>
        <begin position="196"/>
        <end position="227"/>
    </location>
</feature>
<dbReference type="Proteomes" id="UP000887567">
    <property type="component" value="Unplaced"/>
</dbReference>
<evidence type="ECO:0000259" key="2">
    <source>
        <dbReference type="PROSITE" id="PS50003"/>
    </source>
</evidence>
<organism evidence="3 4">
    <name type="scientific">Exaiptasia diaphana</name>
    <name type="common">Tropical sea anemone</name>
    <name type="synonym">Aiptasia pulchella</name>
    <dbReference type="NCBI Taxonomy" id="2652724"/>
    <lineage>
        <taxon>Eukaryota</taxon>
        <taxon>Metazoa</taxon>
        <taxon>Cnidaria</taxon>
        <taxon>Anthozoa</taxon>
        <taxon>Hexacorallia</taxon>
        <taxon>Actiniaria</taxon>
        <taxon>Aiptasiidae</taxon>
        <taxon>Exaiptasia</taxon>
    </lineage>
</organism>
<dbReference type="RefSeq" id="XP_020908030.1">
    <property type="nucleotide sequence ID" value="XM_021052371.2"/>
</dbReference>
<dbReference type="PROSITE" id="PS50003">
    <property type="entry name" value="PH_DOMAIN"/>
    <property type="match status" value="1"/>
</dbReference>
<feature type="compositionally biased region" description="Basic residues" evidence="1">
    <location>
        <begin position="424"/>
        <end position="444"/>
    </location>
</feature>
<proteinExistence type="predicted"/>
<feature type="compositionally biased region" description="Basic and acidic residues" evidence="1">
    <location>
        <begin position="445"/>
        <end position="464"/>
    </location>
</feature>
<dbReference type="InterPro" id="IPR011993">
    <property type="entry name" value="PH-like_dom_sf"/>
</dbReference>
<feature type="compositionally biased region" description="Polar residues" evidence="1">
    <location>
        <begin position="465"/>
        <end position="479"/>
    </location>
</feature>
<dbReference type="GeneID" id="110246067"/>
<evidence type="ECO:0000313" key="4">
    <source>
        <dbReference type="Proteomes" id="UP000887567"/>
    </source>
</evidence>
<reference evidence="3" key="1">
    <citation type="submission" date="2022-11" db="UniProtKB">
        <authorList>
            <consortium name="EnsemblMetazoa"/>
        </authorList>
    </citation>
    <scope>IDENTIFICATION</scope>
</reference>
<dbReference type="KEGG" id="epa:110246067"/>
<feature type="region of interest" description="Disordered" evidence="1">
    <location>
        <begin position="104"/>
        <end position="141"/>
    </location>
</feature>
<dbReference type="SUPFAM" id="SSF50729">
    <property type="entry name" value="PH domain-like"/>
    <property type="match status" value="1"/>
</dbReference>
<feature type="region of interest" description="Disordered" evidence="1">
    <location>
        <begin position="196"/>
        <end position="240"/>
    </location>
</feature>
<dbReference type="OrthoDB" id="5970758at2759"/>
<evidence type="ECO:0000256" key="1">
    <source>
        <dbReference type="SAM" id="MobiDB-lite"/>
    </source>
</evidence>
<feature type="region of interest" description="Disordered" evidence="1">
    <location>
        <begin position="413"/>
        <end position="489"/>
    </location>
</feature>
<dbReference type="SMART" id="SM00233">
    <property type="entry name" value="PH"/>
    <property type="match status" value="1"/>
</dbReference>